<evidence type="ECO:0000259" key="1">
    <source>
        <dbReference type="Pfam" id="PF13579"/>
    </source>
</evidence>
<dbReference type="Pfam" id="PF13579">
    <property type="entry name" value="Glyco_trans_4_4"/>
    <property type="match status" value="1"/>
</dbReference>
<dbReference type="EMBL" id="JAXBLV010000024">
    <property type="protein sequence ID" value="MDY3558323.1"/>
    <property type="molecule type" value="Genomic_DNA"/>
</dbReference>
<organism evidence="2 3">
    <name type="scientific">Gemmata algarum</name>
    <dbReference type="NCBI Taxonomy" id="2975278"/>
    <lineage>
        <taxon>Bacteria</taxon>
        <taxon>Pseudomonadati</taxon>
        <taxon>Planctomycetota</taxon>
        <taxon>Planctomycetia</taxon>
        <taxon>Gemmatales</taxon>
        <taxon>Gemmataceae</taxon>
        <taxon>Gemmata</taxon>
    </lineage>
</organism>
<evidence type="ECO:0000313" key="2">
    <source>
        <dbReference type="EMBL" id="MDY3558323.1"/>
    </source>
</evidence>
<evidence type="ECO:0000313" key="3">
    <source>
        <dbReference type="Proteomes" id="UP001272242"/>
    </source>
</evidence>
<comment type="caution">
    <text evidence="2">The sequence shown here is derived from an EMBL/GenBank/DDBJ whole genome shotgun (WGS) entry which is preliminary data.</text>
</comment>
<dbReference type="CDD" id="cd03801">
    <property type="entry name" value="GT4_PimA-like"/>
    <property type="match status" value="1"/>
</dbReference>
<protein>
    <submittedName>
        <fullName evidence="2">Glycosyltransferase family 4 protein</fullName>
    </submittedName>
</protein>
<accession>A0ABU5ETM5</accession>
<dbReference type="SUPFAM" id="SSF53756">
    <property type="entry name" value="UDP-Glycosyltransferase/glycogen phosphorylase"/>
    <property type="match status" value="1"/>
</dbReference>
<name>A0ABU5ETM5_9BACT</name>
<sequence length="372" mass="39586">MTHWAILTGEYPPQFGGVADYTQLVARGLAAAGDAVTVFAPRCSERAAADPGVEVVRLPDHFGPRGLPALDGLLARARPDRILVQYVPHAFGYKALNLPFAAWVALRARRVAPVWVMFHEVAFPFAWRYPHLILGTANAAMARLVAGAADRVLVSVPQWAGLLRRLCPRARPAEWVPVPSNVPQVPGERKRGADGRVTVGHFGTYGPAVAPLLEPALARLLAPPGRAALLLGRGAGAFARAFGERHPALAGQVVALGELPGREVAEQFCRCDVLLQPYMDGLSCRRGSVMAGLANGVPVVSNWGEGSEPLWAAEGAGCVALAPSASPDALVVETEALLALPTGAREEIGRRGAELYRKRFSLANTLEVLRAR</sequence>
<dbReference type="Gene3D" id="3.40.50.2000">
    <property type="entry name" value="Glycogen Phosphorylase B"/>
    <property type="match status" value="2"/>
</dbReference>
<proteinExistence type="predicted"/>
<dbReference type="InterPro" id="IPR028098">
    <property type="entry name" value="Glyco_trans_4-like_N"/>
</dbReference>
<gene>
    <name evidence="2" type="ORF">R5W23_005018</name>
</gene>
<dbReference type="Proteomes" id="UP001272242">
    <property type="component" value="Unassembled WGS sequence"/>
</dbReference>
<keyword evidence="3" id="KW-1185">Reference proteome</keyword>
<feature type="domain" description="Glycosyltransferase subfamily 4-like N-terminal" evidence="1">
    <location>
        <begin position="16"/>
        <end position="177"/>
    </location>
</feature>
<reference evidence="3" key="1">
    <citation type="journal article" date="2023" name="Mar. Drugs">
        <title>Gemmata algarum, a Novel Planctomycete Isolated from an Algal Mat, Displays Antimicrobial Activity.</title>
        <authorList>
            <person name="Kumar G."/>
            <person name="Kallscheuer N."/>
            <person name="Kashif M."/>
            <person name="Ahamad S."/>
            <person name="Jagadeeshwari U."/>
            <person name="Pannikurungottu S."/>
            <person name="Haufschild T."/>
            <person name="Kabuu M."/>
            <person name="Sasikala C."/>
            <person name="Jogler C."/>
            <person name="Ramana C."/>
        </authorList>
    </citation>
    <scope>NUCLEOTIDE SEQUENCE [LARGE SCALE GENOMIC DNA]</scope>
    <source>
        <strain evidence="3">JC673</strain>
    </source>
</reference>
<dbReference type="RefSeq" id="WP_320685261.1">
    <property type="nucleotide sequence ID" value="NZ_JAXBLV010000024.1"/>
</dbReference>